<protein>
    <recommendedName>
        <fullName evidence="1">Stress-response A/B barrel domain-containing protein</fullName>
    </recommendedName>
</protein>
<dbReference type="InterPro" id="IPR013097">
    <property type="entry name" value="Dabb"/>
</dbReference>
<evidence type="ECO:0000313" key="2">
    <source>
        <dbReference type="EMBL" id="GAA1610829.1"/>
    </source>
</evidence>
<dbReference type="Proteomes" id="UP001500393">
    <property type="component" value="Unassembled WGS sequence"/>
</dbReference>
<dbReference type="Pfam" id="PF07876">
    <property type="entry name" value="Dabb"/>
    <property type="match status" value="1"/>
</dbReference>
<sequence>MAVFHLVMARARPGREVQVTEVLSSLATFAESLSAVRTSSGPDISEEGFQQGYTHALVIEFGDETGRDAYLKHPGHEELAGVLMAETEHCLVLAIEAGQGLVPERVG</sequence>
<dbReference type="SUPFAM" id="SSF54909">
    <property type="entry name" value="Dimeric alpha+beta barrel"/>
    <property type="match status" value="1"/>
</dbReference>
<dbReference type="PROSITE" id="PS51502">
    <property type="entry name" value="S_R_A_B_BARREL"/>
    <property type="match status" value="1"/>
</dbReference>
<dbReference type="EMBL" id="BAAAOS010000059">
    <property type="protein sequence ID" value="GAA1610829.1"/>
    <property type="molecule type" value="Genomic_DNA"/>
</dbReference>
<gene>
    <name evidence="2" type="ORF">GCM10009789_76530</name>
</gene>
<reference evidence="2 3" key="1">
    <citation type="journal article" date="2019" name="Int. J. Syst. Evol. Microbiol.">
        <title>The Global Catalogue of Microorganisms (GCM) 10K type strain sequencing project: providing services to taxonomists for standard genome sequencing and annotation.</title>
        <authorList>
            <consortium name="The Broad Institute Genomics Platform"/>
            <consortium name="The Broad Institute Genome Sequencing Center for Infectious Disease"/>
            <person name="Wu L."/>
            <person name="Ma J."/>
        </authorList>
    </citation>
    <scope>NUCLEOTIDE SEQUENCE [LARGE SCALE GENOMIC DNA]</scope>
    <source>
        <strain evidence="2 3">JCM 14969</strain>
    </source>
</reference>
<comment type="caution">
    <text evidence="2">The sequence shown here is derived from an EMBL/GenBank/DDBJ whole genome shotgun (WGS) entry which is preliminary data.</text>
</comment>
<dbReference type="RefSeq" id="WP_344221639.1">
    <property type="nucleotide sequence ID" value="NZ_BAAAOS010000059.1"/>
</dbReference>
<dbReference type="InterPro" id="IPR011008">
    <property type="entry name" value="Dimeric_a/b-barrel"/>
</dbReference>
<dbReference type="SMART" id="SM00886">
    <property type="entry name" value="Dabb"/>
    <property type="match status" value="1"/>
</dbReference>
<accession>A0ABN2EMW6</accession>
<proteinExistence type="predicted"/>
<dbReference type="Gene3D" id="3.30.70.100">
    <property type="match status" value="1"/>
</dbReference>
<organism evidence="2 3">
    <name type="scientific">Kribbella sancticallisti</name>
    <dbReference type="NCBI Taxonomy" id="460087"/>
    <lineage>
        <taxon>Bacteria</taxon>
        <taxon>Bacillati</taxon>
        <taxon>Actinomycetota</taxon>
        <taxon>Actinomycetes</taxon>
        <taxon>Propionibacteriales</taxon>
        <taxon>Kribbellaceae</taxon>
        <taxon>Kribbella</taxon>
    </lineage>
</organism>
<keyword evidence="3" id="KW-1185">Reference proteome</keyword>
<feature type="domain" description="Stress-response A/B barrel" evidence="1">
    <location>
        <begin position="3"/>
        <end position="95"/>
    </location>
</feature>
<evidence type="ECO:0000259" key="1">
    <source>
        <dbReference type="PROSITE" id="PS51502"/>
    </source>
</evidence>
<name>A0ABN2EMW6_9ACTN</name>
<evidence type="ECO:0000313" key="3">
    <source>
        <dbReference type="Proteomes" id="UP001500393"/>
    </source>
</evidence>